<dbReference type="InterPro" id="IPR013429">
    <property type="entry name" value="Regulatory_FmdB_Zinc_ribbon"/>
</dbReference>
<dbReference type="EMBL" id="PECK01000001">
    <property type="protein sequence ID" value="TDZ98688.1"/>
    <property type="molecule type" value="Genomic_DNA"/>
</dbReference>
<dbReference type="AlphaFoldDB" id="A0A4R8SLS4"/>
<feature type="domain" description="Putative regulatory protein FmdB zinc ribbon" evidence="2">
    <location>
        <begin position="1"/>
        <end position="41"/>
    </location>
</feature>
<dbReference type="Proteomes" id="UP000295685">
    <property type="component" value="Unassembled WGS sequence"/>
</dbReference>
<evidence type="ECO:0000259" key="2">
    <source>
        <dbReference type="SMART" id="SM00834"/>
    </source>
</evidence>
<dbReference type="SMART" id="SM00834">
    <property type="entry name" value="CxxC_CXXC_SSSS"/>
    <property type="match status" value="1"/>
</dbReference>
<proteinExistence type="predicted"/>
<reference evidence="3 4" key="1">
    <citation type="journal article" date="2019" name="Sci. Rep.">
        <title>Extended insight into the Mycobacterium chelonae-abscessus complex through whole genome sequencing of Mycobacterium salmoniphilum outbreak and Mycobacterium salmoniphilum-like strains.</title>
        <authorList>
            <person name="Behra P.R.K."/>
            <person name="Das S."/>
            <person name="Pettersson B.M.F."/>
            <person name="Shirreff L."/>
            <person name="DuCote T."/>
            <person name="Jacobsson K.G."/>
            <person name="Ennis D.G."/>
            <person name="Kirsebom L.A."/>
        </authorList>
    </citation>
    <scope>NUCLEOTIDE SEQUENCE [LARGE SCALE GENOMIC DNA]</scope>
    <source>
        <strain evidence="3 4">CCUG 60885</strain>
    </source>
</reference>
<sequence length="93" mass="10035">MALYEYRCTNCGDTSRKFPMATAPDTVPCPGCPASARRLFSIAGMSRGSSSRMRLLDATHRSASEPPVVSAPPPLRRSAPVASNPLHRKLPRP</sequence>
<evidence type="ECO:0000313" key="4">
    <source>
        <dbReference type="Proteomes" id="UP000295685"/>
    </source>
</evidence>
<name>A0A4R8SLS4_9MYCO</name>
<comment type="caution">
    <text evidence="3">The sequence shown here is derived from an EMBL/GenBank/DDBJ whole genome shotgun (WGS) entry which is preliminary data.</text>
</comment>
<dbReference type="NCBIfam" id="TIGR02605">
    <property type="entry name" value="CxxC_CxxC_SSSS"/>
    <property type="match status" value="1"/>
</dbReference>
<gene>
    <name evidence="3" type="ORF">CCUG60885_00559</name>
</gene>
<organism evidence="3 4">
    <name type="scientific">Mycobacteroides salmoniphilum</name>
    <dbReference type="NCBI Taxonomy" id="404941"/>
    <lineage>
        <taxon>Bacteria</taxon>
        <taxon>Bacillati</taxon>
        <taxon>Actinomycetota</taxon>
        <taxon>Actinomycetes</taxon>
        <taxon>Mycobacteriales</taxon>
        <taxon>Mycobacteriaceae</taxon>
        <taxon>Mycobacteroides</taxon>
    </lineage>
</organism>
<feature type="region of interest" description="Disordered" evidence="1">
    <location>
        <begin position="48"/>
        <end position="93"/>
    </location>
</feature>
<dbReference type="Pfam" id="PF09723">
    <property type="entry name" value="Zn_ribbon_8"/>
    <property type="match status" value="1"/>
</dbReference>
<evidence type="ECO:0000313" key="3">
    <source>
        <dbReference type="EMBL" id="TDZ98688.1"/>
    </source>
</evidence>
<feature type="compositionally biased region" description="Basic and acidic residues" evidence="1">
    <location>
        <begin position="54"/>
        <end position="63"/>
    </location>
</feature>
<evidence type="ECO:0000256" key="1">
    <source>
        <dbReference type="SAM" id="MobiDB-lite"/>
    </source>
</evidence>
<dbReference type="OrthoDB" id="9792898at2"/>
<protein>
    <submittedName>
        <fullName evidence="3">Zinc ribbon domain protein</fullName>
    </submittedName>
</protein>
<accession>A0A4R8SLS4</accession>